<organism evidence="2 3">
    <name type="scientific">Loa loa</name>
    <name type="common">Eye worm</name>
    <name type="synonym">Filaria loa</name>
    <dbReference type="NCBI Taxonomy" id="7209"/>
    <lineage>
        <taxon>Eukaryota</taxon>
        <taxon>Metazoa</taxon>
        <taxon>Ecdysozoa</taxon>
        <taxon>Nematoda</taxon>
        <taxon>Chromadorea</taxon>
        <taxon>Rhabditida</taxon>
        <taxon>Spirurina</taxon>
        <taxon>Spiruromorpha</taxon>
        <taxon>Filarioidea</taxon>
        <taxon>Onchocercidae</taxon>
        <taxon>Loa</taxon>
    </lineage>
</organism>
<dbReference type="WBParaSite" id="EN70_9235">
    <property type="protein sequence ID" value="EN70_9235"/>
    <property type="gene ID" value="EN70_9235"/>
</dbReference>
<dbReference type="AlphaFoldDB" id="A0A1I7W3L5"/>
<accession>A0A1I7W3L5</accession>
<reference evidence="2" key="1">
    <citation type="submission" date="2012-04" db="EMBL/GenBank/DDBJ databases">
        <title>The Genome Sequence of Loa loa.</title>
        <authorList>
            <consortium name="The Broad Institute Genome Sequencing Platform"/>
            <consortium name="Broad Institute Genome Sequencing Center for Infectious Disease"/>
            <person name="Nutman T.B."/>
            <person name="Fink D.L."/>
            <person name="Russ C."/>
            <person name="Young S."/>
            <person name="Zeng Q."/>
            <person name="Gargeya S."/>
            <person name="Alvarado L."/>
            <person name="Berlin A."/>
            <person name="Chapman S.B."/>
            <person name="Chen Z."/>
            <person name="Freedman E."/>
            <person name="Gellesch M."/>
            <person name="Goldberg J."/>
            <person name="Griggs A."/>
            <person name="Gujja S."/>
            <person name="Heilman E.R."/>
            <person name="Heiman D."/>
            <person name="Howarth C."/>
            <person name="Mehta T."/>
            <person name="Neiman D."/>
            <person name="Pearson M."/>
            <person name="Roberts A."/>
            <person name="Saif S."/>
            <person name="Shea T."/>
            <person name="Shenoy N."/>
            <person name="Sisk P."/>
            <person name="Stolte C."/>
            <person name="Sykes S."/>
            <person name="White J."/>
            <person name="Yandava C."/>
            <person name="Haas B."/>
            <person name="Henn M.R."/>
            <person name="Nusbaum C."/>
            <person name="Birren B."/>
        </authorList>
    </citation>
    <scope>NUCLEOTIDE SEQUENCE [LARGE SCALE GENOMIC DNA]</scope>
</reference>
<feature type="compositionally biased region" description="Basic and acidic residues" evidence="1">
    <location>
        <begin position="12"/>
        <end position="26"/>
    </location>
</feature>
<sequence length="136" mass="15451">MLPSPTNTTYSGKKEQEIKEHSKTKECSTSTLTTRTSATTETLLLCREITVFNPLQPQRQQNALALFDIGPQLSFITKKLSHQLRLFESDQQVMKIVHLERKTPTNVSTFAQLNVRTPENEILPLNVNVVEILTNQ</sequence>
<keyword evidence="2" id="KW-1185">Reference proteome</keyword>
<evidence type="ECO:0000313" key="2">
    <source>
        <dbReference type="Proteomes" id="UP000095285"/>
    </source>
</evidence>
<proteinExistence type="predicted"/>
<dbReference type="Proteomes" id="UP000095285">
    <property type="component" value="Unassembled WGS sequence"/>
</dbReference>
<evidence type="ECO:0000313" key="3">
    <source>
        <dbReference type="WBParaSite" id="EN70_9235"/>
    </source>
</evidence>
<name>A0A1I7W3L5_LOALO</name>
<protein>
    <submittedName>
        <fullName evidence="3">DUF1758 domain-containing protein</fullName>
    </submittedName>
</protein>
<reference evidence="3" key="2">
    <citation type="submission" date="2016-11" db="UniProtKB">
        <authorList>
            <consortium name="WormBaseParasite"/>
        </authorList>
    </citation>
    <scope>IDENTIFICATION</scope>
</reference>
<feature type="compositionally biased region" description="Polar residues" evidence="1">
    <location>
        <begin position="1"/>
        <end position="11"/>
    </location>
</feature>
<feature type="region of interest" description="Disordered" evidence="1">
    <location>
        <begin position="1"/>
        <end position="33"/>
    </location>
</feature>
<evidence type="ECO:0000256" key="1">
    <source>
        <dbReference type="SAM" id="MobiDB-lite"/>
    </source>
</evidence>